<reference evidence="9" key="1">
    <citation type="submission" date="2025-08" db="UniProtKB">
        <authorList>
            <consortium name="RefSeq"/>
        </authorList>
    </citation>
    <scope>IDENTIFICATION</scope>
</reference>
<protein>
    <submittedName>
        <fullName evidence="9">Vacuolar amino acid transporter 1-like isoform X2</fullName>
    </submittedName>
</protein>
<evidence type="ECO:0000313" key="9">
    <source>
        <dbReference type="RefSeq" id="XP_016436291.1"/>
    </source>
</evidence>
<dbReference type="OrthoDB" id="655540at2759"/>
<evidence type="ECO:0000256" key="4">
    <source>
        <dbReference type="ARBA" id="ARBA00022970"/>
    </source>
</evidence>
<keyword evidence="6 7" id="KW-0472">Membrane</keyword>
<feature type="transmembrane region" description="Helical" evidence="7">
    <location>
        <begin position="118"/>
        <end position="138"/>
    </location>
</feature>
<evidence type="ECO:0000256" key="7">
    <source>
        <dbReference type="SAM" id="Phobius"/>
    </source>
</evidence>
<name>A0A1S3X8S9_TOBAC</name>
<evidence type="ECO:0000259" key="8">
    <source>
        <dbReference type="Pfam" id="PF01490"/>
    </source>
</evidence>
<dbReference type="AlphaFoldDB" id="A0A1S3X8S9"/>
<feature type="transmembrane region" description="Helical" evidence="7">
    <location>
        <begin position="191"/>
        <end position="214"/>
    </location>
</feature>
<dbReference type="InterPro" id="IPR013057">
    <property type="entry name" value="AA_transpt_TM"/>
</dbReference>
<gene>
    <name evidence="9" type="primary">LOC107762446</name>
</gene>
<dbReference type="GO" id="GO:0006865">
    <property type="term" value="P:amino acid transport"/>
    <property type="evidence" value="ECO:0007669"/>
    <property type="project" value="UniProtKB-KW"/>
</dbReference>
<dbReference type="PANTHER" id="PTHR48017">
    <property type="entry name" value="OS05G0424000 PROTEIN-RELATED"/>
    <property type="match status" value="1"/>
</dbReference>
<evidence type="ECO:0000256" key="3">
    <source>
        <dbReference type="ARBA" id="ARBA00022692"/>
    </source>
</evidence>
<evidence type="ECO:0000256" key="1">
    <source>
        <dbReference type="ARBA" id="ARBA00004370"/>
    </source>
</evidence>
<accession>A0A1S3X8S9</accession>
<evidence type="ECO:0000256" key="5">
    <source>
        <dbReference type="ARBA" id="ARBA00022989"/>
    </source>
</evidence>
<dbReference type="GO" id="GO:0016020">
    <property type="term" value="C:membrane"/>
    <property type="evidence" value="ECO:0007669"/>
    <property type="project" value="UniProtKB-SubCell"/>
</dbReference>
<proteinExistence type="predicted"/>
<keyword evidence="2" id="KW-0813">Transport</keyword>
<dbReference type="Pfam" id="PF01490">
    <property type="entry name" value="Aa_trans"/>
    <property type="match status" value="1"/>
</dbReference>
<keyword evidence="3 7" id="KW-0812">Transmembrane</keyword>
<comment type="subcellular location">
    <subcellularLocation>
        <location evidence="1">Membrane</location>
    </subcellularLocation>
</comment>
<feature type="transmembrane region" description="Helical" evidence="7">
    <location>
        <begin position="93"/>
        <end position="111"/>
    </location>
</feature>
<feature type="transmembrane region" description="Helical" evidence="7">
    <location>
        <begin position="50"/>
        <end position="70"/>
    </location>
</feature>
<organism evidence="9">
    <name type="scientific">Nicotiana tabacum</name>
    <name type="common">Common tobacco</name>
    <dbReference type="NCBI Taxonomy" id="4097"/>
    <lineage>
        <taxon>Eukaryota</taxon>
        <taxon>Viridiplantae</taxon>
        <taxon>Streptophyta</taxon>
        <taxon>Embryophyta</taxon>
        <taxon>Tracheophyta</taxon>
        <taxon>Spermatophyta</taxon>
        <taxon>Magnoliopsida</taxon>
        <taxon>eudicotyledons</taxon>
        <taxon>Gunneridae</taxon>
        <taxon>Pentapetalae</taxon>
        <taxon>asterids</taxon>
        <taxon>lamiids</taxon>
        <taxon>Solanales</taxon>
        <taxon>Solanaceae</taxon>
        <taxon>Nicotianoideae</taxon>
        <taxon>Nicotianeae</taxon>
        <taxon>Nicotiana</taxon>
    </lineage>
</organism>
<keyword evidence="5 7" id="KW-1133">Transmembrane helix</keyword>
<evidence type="ECO:0000256" key="2">
    <source>
        <dbReference type="ARBA" id="ARBA00022448"/>
    </source>
</evidence>
<feature type="domain" description="Amino acid transporter transmembrane" evidence="8">
    <location>
        <begin position="16"/>
        <end position="295"/>
    </location>
</feature>
<dbReference type="RefSeq" id="XP_016436291.1">
    <property type="nucleotide sequence ID" value="XM_016580805.1"/>
</dbReference>
<keyword evidence="4" id="KW-0029">Amino-acid transport</keyword>
<evidence type="ECO:0000256" key="6">
    <source>
        <dbReference type="ARBA" id="ARBA00023136"/>
    </source>
</evidence>
<feature type="transmembrane region" description="Helical" evidence="7">
    <location>
        <begin position="158"/>
        <end position="179"/>
    </location>
</feature>
<sequence length="297" mass="33324">MQLNSDYIQWCQCHGWSWTALYSLYSERSWEGITTYPDIGEAAFGKFGRLIISIILYIELYSYCVEYIILEGDNLTTLFPGTSLNWDGLKLDSTHFFGILTALVVLPTVWLRDLRVISYLSACGVLATIIIALCVLFLGTVDGVGFHNTSQVLNWSGIPFAIGVYGFCFSGHSVFPNIYQSMADKSKFNDAVTICFILCILIYGGVAIMGYLMFGQSTLSQITLNMPEDSIASRIAVWTTVINPFTKYPFTLGLIDISFSRKYHYHPTLCKCITTSQTRSTFRLPSTTLYVFATYSS</sequence>